<evidence type="ECO:0000256" key="5">
    <source>
        <dbReference type="ARBA" id="ARBA00023002"/>
    </source>
</evidence>
<comment type="caution">
    <text evidence="8">The sequence shown here is derived from an EMBL/GenBank/DDBJ whole genome shotgun (WGS) entry which is preliminary data.</text>
</comment>
<dbReference type="Gene3D" id="2.40.110.10">
    <property type="entry name" value="Butyryl-CoA Dehydrogenase, subunit A, domain 2"/>
    <property type="match status" value="1"/>
</dbReference>
<evidence type="ECO:0000313" key="9">
    <source>
        <dbReference type="Proteomes" id="UP001551482"/>
    </source>
</evidence>
<dbReference type="GO" id="GO:0016491">
    <property type="term" value="F:oxidoreductase activity"/>
    <property type="evidence" value="ECO:0007669"/>
    <property type="project" value="UniProtKB-KW"/>
</dbReference>
<reference evidence="8 9" key="1">
    <citation type="submission" date="2024-06" db="EMBL/GenBank/DDBJ databases">
        <title>The Natural Products Discovery Center: Release of the First 8490 Sequenced Strains for Exploring Actinobacteria Biosynthetic Diversity.</title>
        <authorList>
            <person name="Kalkreuter E."/>
            <person name="Kautsar S.A."/>
            <person name="Yang D."/>
            <person name="Bader C.D."/>
            <person name="Teijaro C.N."/>
            <person name="Fluegel L."/>
            <person name="Davis C.M."/>
            <person name="Simpson J.R."/>
            <person name="Lauterbach L."/>
            <person name="Steele A.D."/>
            <person name="Gui C."/>
            <person name="Meng S."/>
            <person name="Li G."/>
            <person name="Viehrig K."/>
            <person name="Ye F."/>
            <person name="Su P."/>
            <person name="Kiefer A.F."/>
            <person name="Nichols A."/>
            <person name="Cepeda A.J."/>
            <person name="Yan W."/>
            <person name="Fan B."/>
            <person name="Jiang Y."/>
            <person name="Adhikari A."/>
            <person name="Zheng C.-J."/>
            <person name="Schuster L."/>
            <person name="Cowan T.M."/>
            <person name="Smanski M.J."/>
            <person name="Chevrette M.G."/>
            <person name="De Carvalho L.P.S."/>
            <person name="Shen B."/>
        </authorList>
    </citation>
    <scope>NUCLEOTIDE SEQUENCE [LARGE SCALE GENOMIC DNA]</scope>
    <source>
        <strain evidence="8 9">NPDC048946</strain>
    </source>
</reference>
<dbReference type="InterPro" id="IPR037069">
    <property type="entry name" value="AcylCoA_DH/ox_N_sf"/>
</dbReference>
<dbReference type="InterPro" id="IPR036250">
    <property type="entry name" value="AcylCo_DH-like_C"/>
</dbReference>
<name>A0ABV3DQU2_9ACTN</name>
<gene>
    <name evidence="8" type="ORF">AB0C36_31965</name>
</gene>
<dbReference type="Pfam" id="PF00441">
    <property type="entry name" value="Acyl-CoA_dh_1"/>
    <property type="match status" value="1"/>
</dbReference>
<dbReference type="EC" id="1.-.-.-" evidence="8"/>
<evidence type="ECO:0000313" key="8">
    <source>
        <dbReference type="EMBL" id="MEU8138113.1"/>
    </source>
</evidence>
<dbReference type="Gene3D" id="1.20.140.10">
    <property type="entry name" value="Butyryl-CoA Dehydrogenase, subunit A, domain 3"/>
    <property type="match status" value="1"/>
</dbReference>
<dbReference type="RefSeq" id="WP_358360976.1">
    <property type="nucleotide sequence ID" value="NZ_JBEZFP010000111.1"/>
</dbReference>
<dbReference type="InterPro" id="IPR013786">
    <property type="entry name" value="AcylCoA_DH/ox_N"/>
</dbReference>
<protein>
    <submittedName>
        <fullName evidence="8">Acyl-CoA dehydrogenase family protein</fullName>
        <ecNumber evidence="8">1.-.-.-</ecNumber>
    </submittedName>
</protein>
<dbReference type="Proteomes" id="UP001551482">
    <property type="component" value="Unassembled WGS sequence"/>
</dbReference>
<keyword evidence="3" id="KW-0285">Flavoprotein</keyword>
<organism evidence="8 9">
    <name type="scientific">Streptodolium elevatio</name>
    <dbReference type="NCBI Taxonomy" id="3157996"/>
    <lineage>
        <taxon>Bacteria</taxon>
        <taxon>Bacillati</taxon>
        <taxon>Actinomycetota</taxon>
        <taxon>Actinomycetes</taxon>
        <taxon>Kitasatosporales</taxon>
        <taxon>Streptomycetaceae</taxon>
        <taxon>Streptodolium</taxon>
    </lineage>
</organism>
<dbReference type="PANTHER" id="PTHR43884">
    <property type="entry name" value="ACYL-COA DEHYDROGENASE"/>
    <property type="match status" value="1"/>
</dbReference>
<dbReference type="InterPro" id="IPR009075">
    <property type="entry name" value="AcylCo_DH/oxidase_C"/>
</dbReference>
<dbReference type="SUPFAM" id="SSF56645">
    <property type="entry name" value="Acyl-CoA dehydrogenase NM domain-like"/>
    <property type="match status" value="1"/>
</dbReference>
<sequence length="379" mass="38905">MTAIPALLYSDVEEDLRATLRGLLADRCSWNDVLARVDSQEPYDDALWKAVAAELGLAGLLVPDELGGAGATAREVGVALEELARAVAPVPFFASAVLATSALVAAPAGEARDEALRALASGSRVGTLAVPATTTPGSDFPLSVTGAPDGDRLLLTGAVTSVLAVDRADLFVVPVVVDGAPYLALVDGSATGFTRSRITTLDATRPIGTLTLDGVSASIAAAPGEAAEALQEALVVGAALLASEQLGVAERALEEAIGYLKVRHQFGRPIGSYQALRHRAADLWADIAAARATARYAAAAVAEGSDDAEVAASLAQSYCGDVAVHAAEECVQMHGGIGFTWEHPAHLYLKRAMSAALLMGTADRHRARLGTLVGLPATD</sequence>
<keyword evidence="4" id="KW-0274">FAD</keyword>
<evidence type="ECO:0000259" key="7">
    <source>
        <dbReference type="Pfam" id="PF02771"/>
    </source>
</evidence>
<evidence type="ECO:0000259" key="6">
    <source>
        <dbReference type="Pfam" id="PF00441"/>
    </source>
</evidence>
<evidence type="ECO:0000256" key="1">
    <source>
        <dbReference type="ARBA" id="ARBA00001974"/>
    </source>
</evidence>
<feature type="domain" description="Acyl-CoA dehydrogenase/oxidase C-terminal" evidence="6">
    <location>
        <begin position="229"/>
        <end position="369"/>
    </location>
</feature>
<dbReference type="InterPro" id="IPR046373">
    <property type="entry name" value="Acyl-CoA_Oxase/DH_mid-dom_sf"/>
</dbReference>
<comment type="cofactor">
    <cofactor evidence="1">
        <name>FAD</name>
        <dbReference type="ChEBI" id="CHEBI:57692"/>
    </cofactor>
</comment>
<evidence type="ECO:0000256" key="4">
    <source>
        <dbReference type="ARBA" id="ARBA00022827"/>
    </source>
</evidence>
<evidence type="ECO:0000256" key="3">
    <source>
        <dbReference type="ARBA" id="ARBA00022630"/>
    </source>
</evidence>
<dbReference type="CDD" id="cd00567">
    <property type="entry name" value="ACAD"/>
    <property type="match status" value="1"/>
</dbReference>
<keyword evidence="9" id="KW-1185">Reference proteome</keyword>
<evidence type="ECO:0000256" key="2">
    <source>
        <dbReference type="ARBA" id="ARBA00009347"/>
    </source>
</evidence>
<proteinExistence type="inferred from homology"/>
<feature type="domain" description="Acyl-CoA dehydrogenase/oxidase N-terminal" evidence="7">
    <location>
        <begin position="12"/>
        <end position="122"/>
    </location>
</feature>
<comment type="similarity">
    <text evidence="2">Belongs to the acyl-CoA dehydrogenase family.</text>
</comment>
<dbReference type="SUPFAM" id="SSF47203">
    <property type="entry name" value="Acyl-CoA dehydrogenase C-terminal domain-like"/>
    <property type="match status" value="1"/>
</dbReference>
<keyword evidence="5 8" id="KW-0560">Oxidoreductase</keyword>
<dbReference type="Gene3D" id="1.10.540.10">
    <property type="entry name" value="Acyl-CoA dehydrogenase/oxidase, N-terminal domain"/>
    <property type="match status" value="1"/>
</dbReference>
<dbReference type="EMBL" id="JBEZFP010000111">
    <property type="protein sequence ID" value="MEU8138113.1"/>
    <property type="molecule type" value="Genomic_DNA"/>
</dbReference>
<dbReference type="PANTHER" id="PTHR43884:SF20">
    <property type="entry name" value="ACYL-COA DEHYDROGENASE FADE28"/>
    <property type="match status" value="1"/>
</dbReference>
<dbReference type="Pfam" id="PF02771">
    <property type="entry name" value="Acyl-CoA_dh_N"/>
    <property type="match status" value="1"/>
</dbReference>
<dbReference type="InterPro" id="IPR009100">
    <property type="entry name" value="AcylCoA_DH/oxidase_NM_dom_sf"/>
</dbReference>
<accession>A0ABV3DQU2</accession>